<dbReference type="TCDB" id="1.C.131.2.2">
    <property type="family name" value="the vasx toxin (vasx) family"/>
</dbReference>
<evidence type="ECO:0000256" key="2">
    <source>
        <dbReference type="SAM" id="Phobius"/>
    </source>
</evidence>
<dbReference type="EMBL" id="CP002417">
    <property type="protein sequence ID" value="ADU38560.1"/>
    <property type="molecule type" value="Genomic_DNA"/>
</dbReference>
<dbReference type="OrthoDB" id="8765516at2"/>
<dbReference type="Pfam" id="PF20249">
    <property type="entry name" value="VasX_N"/>
    <property type="match status" value="1"/>
</dbReference>
<evidence type="ECO:0000313" key="4">
    <source>
        <dbReference type="EMBL" id="ADU38560.1"/>
    </source>
</evidence>
<protein>
    <recommendedName>
        <fullName evidence="3">Toxin VasX N-terminal region domain-containing protein</fullName>
    </recommendedName>
</protein>
<accession>E6VA88</accession>
<dbReference type="InterPro" id="IPR046864">
    <property type="entry name" value="VasX_N"/>
</dbReference>
<keyword evidence="2" id="KW-1133">Transmembrane helix</keyword>
<dbReference type="KEGG" id="vpe:Varpa_4392"/>
<dbReference type="RefSeq" id="WP_013542771.1">
    <property type="nucleotide sequence ID" value="NC_014931.1"/>
</dbReference>
<dbReference type="CDD" id="cd20707">
    <property type="entry name" value="MIX_III"/>
    <property type="match status" value="1"/>
</dbReference>
<evidence type="ECO:0000259" key="3">
    <source>
        <dbReference type="Pfam" id="PF20249"/>
    </source>
</evidence>
<feature type="domain" description="Toxin VasX N-terminal region" evidence="3">
    <location>
        <begin position="7"/>
        <end position="169"/>
    </location>
</feature>
<feature type="region of interest" description="Disordered" evidence="1">
    <location>
        <begin position="324"/>
        <end position="347"/>
    </location>
</feature>
<dbReference type="eggNOG" id="ENOG5031SVQ">
    <property type="taxonomic scope" value="Bacteria"/>
</dbReference>
<dbReference type="Proteomes" id="UP000008917">
    <property type="component" value="Chromosome"/>
</dbReference>
<dbReference type="InterPro" id="IPR048126">
    <property type="entry name" value="Toxin_VasX"/>
</dbReference>
<keyword evidence="2" id="KW-0472">Membrane</keyword>
<reference evidence="4 5" key="2">
    <citation type="journal article" date="2013" name="Genome Announc.">
        <title>Genome of the Root-Associated Plant Growth-Promoting Bacterium Variovorax paradoxus Strain EPS.</title>
        <authorList>
            <person name="Han J.I."/>
            <person name="Spain J.C."/>
            <person name="Leadbetter J.R."/>
            <person name="Ovchinnikova G."/>
            <person name="Goodwin L.A."/>
            <person name="Han C.S."/>
            <person name="Woyke T."/>
            <person name="Davenport K.W."/>
            <person name="Orwin P.M."/>
        </authorList>
    </citation>
    <scope>NUCLEOTIDE SEQUENCE [LARGE SCALE GENOMIC DNA]</scope>
    <source>
        <strain evidence="4 5">EPS</strain>
    </source>
</reference>
<reference evidence="5" key="1">
    <citation type="submission" date="2010-12" db="EMBL/GenBank/DDBJ databases">
        <title>Complete sequence of Variovorax paradoxus EPS.</title>
        <authorList>
            <consortium name="US DOE Joint Genome Institute"/>
            <person name="Lucas S."/>
            <person name="Copeland A."/>
            <person name="Lapidus A."/>
            <person name="Cheng J.-F."/>
            <person name="Goodwin L."/>
            <person name="Pitluck S."/>
            <person name="Teshima H."/>
            <person name="Detter J.C."/>
            <person name="Han C."/>
            <person name="Tapia R."/>
            <person name="Land M."/>
            <person name="Hauser L."/>
            <person name="Kyrpides N."/>
            <person name="Ivanova N."/>
            <person name="Ovchinnikova G."/>
            <person name="Orwin P."/>
            <person name="Han J.-I.G."/>
            <person name="Woyke T."/>
        </authorList>
    </citation>
    <scope>NUCLEOTIDE SEQUENCE [LARGE SCALE GENOMIC DNA]</scope>
    <source>
        <strain evidence="5">EPS</strain>
    </source>
</reference>
<gene>
    <name evidence="4" type="ordered locus">Varpa_4392</name>
</gene>
<evidence type="ECO:0000313" key="5">
    <source>
        <dbReference type="Proteomes" id="UP000008917"/>
    </source>
</evidence>
<dbReference type="HOGENOM" id="CLU_304018_0_0_4"/>
<dbReference type="STRING" id="595537.Varpa_4392"/>
<evidence type="ECO:0000256" key="1">
    <source>
        <dbReference type="SAM" id="MobiDB-lite"/>
    </source>
</evidence>
<feature type="transmembrane region" description="Helical" evidence="2">
    <location>
        <begin position="794"/>
        <end position="813"/>
    </location>
</feature>
<proteinExistence type="predicted"/>
<sequence>MASSSQCRRCDKNGLSILLVRPTAIAKDDAFASAGASKLLTHDAVIQSLGLPRIEQSRYVLRLLRQGGYVYVYYPIGRPQKLRKSWEAYRVSAQGAMLPEGEFVFDKTEAACSRKSTHPHDLRTICIEEPEQVGTVWIGFSMNWWSDKIKATVAKDPGAAGMVKVDLGSATQPSGFKADAALIGQHVADYALCDFTHANVESATPFYPAKAGEAAAVSLAMVMRKQAEASPSTKDKELVLAIPDPAGLAADLNGIRIAKDKALKEALANSTDARALASDAALRGLEEAIRAVAAVRAQNEANGSTSESAWNKIKDSRYVTEGGYRWEPSSDGSKAADGSANGQIIGPPDARRERAIAARGKKLGESDWAKIGSQLDEARRNQLVTRARNRVEEDGRKLEPYEADWLKAMKSISTLKYFECHFDEDEPNRVIAPVSPGEIYCSESSLVHLPQPLSSQRHYKEYLEHLLDKPITDKQAIALRAMFGNQKVVIEQVNGLLAGDADRGNSDNMRDKTYDMLKGLFTLEGGKKYSWMTDAVAAFAGGHQTALGAAAFLLLRGNPAQAATYLQKLPKLAVVHNTLLMAIETAVNGGEPNMAILVERRVTAAQAVNRVAAAPQGQYSQRDRTAFNQNEKRVLVLELSDVNTESGAVTLRPGEAPRMRGYAKGAPSTKAFEAVKERAKSLNAVVTTESAIERVQQYRKIEAANLVAEGRIDQRLGIGGMIVQAIGLYQALPALFKEINGPGGEKLRDAALSVADGVSGFTGATADTLAGAHKAALMNQAAGKQLIQMSTKLAVLKTVAGLAGVAGGALNAVMSAYKAQGAKEEGDMLAYVGYTTAEAMFVGTSFTSGFAAADAASSGAVSRLIARRVLLRAAGVVATDVLAASAAGVAAFVSGVGLVLLIVGIGATVFAIVSTRTELQRWAARSYFGNGEDDKPKFKTAAEEDTELAKALGVAVVDEVKGAALLERDLATEAANYG</sequence>
<keyword evidence="2" id="KW-0812">Transmembrane</keyword>
<dbReference type="AlphaFoldDB" id="E6VA88"/>
<organism evidence="4 5">
    <name type="scientific">Variovorax paradoxus (strain EPS)</name>
    <dbReference type="NCBI Taxonomy" id="595537"/>
    <lineage>
        <taxon>Bacteria</taxon>
        <taxon>Pseudomonadati</taxon>
        <taxon>Pseudomonadota</taxon>
        <taxon>Betaproteobacteria</taxon>
        <taxon>Burkholderiales</taxon>
        <taxon>Comamonadaceae</taxon>
        <taxon>Variovorax</taxon>
    </lineage>
</organism>
<name>E6VA88_VARPE</name>
<dbReference type="NCBIfam" id="NF041559">
    <property type="entry name" value="BTH_I2691_fam"/>
    <property type="match status" value="1"/>
</dbReference>
<feature type="transmembrane region" description="Helical" evidence="2">
    <location>
        <begin position="896"/>
        <end position="915"/>
    </location>
</feature>
<feature type="compositionally biased region" description="Low complexity" evidence="1">
    <location>
        <begin position="329"/>
        <end position="340"/>
    </location>
</feature>